<evidence type="ECO:0000313" key="10">
    <source>
        <dbReference type="Proteomes" id="UP000809789"/>
    </source>
</evidence>
<dbReference type="GO" id="GO:0006865">
    <property type="term" value="P:amino acid transport"/>
    <property type="evidence" value="ECO:0007669"/>
    <property type="project" value="UniProtKB-KW"/>
</dbReference>
<keyword evidence="7 8" id="KW-0472">Membrane</keyword>
<feature type="transmembrane region" description="Helical" evidence="8">
    <location>
        <begin position="518"/>
        <end position="537"/>
    </location>
</feature>
<feature type="transmembrane region" description="Helical" evidence="8">
    <location>
        <begin position="194"/>
        <end position="218"/>
    </location>
</feature>
<dbReference type="PANTHER" id="PTHR23519">
    <property type="entry name" value="AUTOPHAGY-RELATED PROTEIN 22"/>
    <property type="match status" value="1"/>
</dbReference>
<keyword evidence="4 8" id="KW-0812">Transmembrane</keyword>
<comment type="subcellular location">
    <subcellularLocation>
        <location evidence="1 8">Vacuole membrane</location>
        <topology evidence="1 8">Multi-pass membrane protein</topology>
    </subcellularLocation>
</comment>
<keyword evidence="6 8" id="KW-0072">Autophagy</keyword>
<evidence type="ECO:0000256" key="5">
    <source>
        <dbReference type="ARBA" id="ARBA00022989"/>
    </source>
</evidence>
<dbReference type="AlphaFoldDB" id="A0A8K0PMY8"/>
<evidence type="ECO:0000256" key="8">
    <source>
        <dbReference type="RuleBase" id="RU363073"/>
    </source>
</evidence>
<protein>
    <recommendedName>
        <fullName evidence="8">Autophagy-related protein</fullName>
    </recommendedName>
</protein>
<dbReference type="SUPFAM" id="SSF103473">
    <property type="entry name" value="MFS general substrate transporter"/>
    <property type="match status" value="1"/>
</dbReference>
<proteinExistence type="inferred from homology"/>
<evidence type="ECO:0000256" key="3">
    <source>
        <dbReference type="ARBA" id="ARBA00022448"/>
    </source>
</evidence>
<dbReference type="InterPro" id="IPR024671">
    <property type="entry name" value="Atg22-like"/>
</dbReference>
<feature type="transmembrane region" description="Helical" evidence="8">
    <location>
        <begin position="450"/>
        <end position="470"/>
    </location>
</feature>
<keyword evidence="8" id="KW-0029">Amino-acid transport</keyword>
<dbReference type="Gene3D" id="1.20.1250.20">
    <property type="entry name" value="MFS general substrate transporter like domains"/>
    <property type="match status" value="1"/>
</dbReference>
<dbReference type="GO" id="GO:0006914">
    <property type="term" value="P:autophagy"/>
    <property type="evidence" value="ECO:0007669"/>
    <property type="project" value="UniProtKB-KW"/>
</dbReference>
<feature type="transmembrane region" description="Helical" evidence="8">
    <location>
        <begin position="416"/>
        <end position="438"/>
    </location>
</feature>
<dbReference type="OrthoDB" id="42657at2759"/>
<comment type="caution">
    <text evidence="9">The sequence shown here is derived from an EMBL/GenBank/DDBJ whole genome shotgun (WGS) entry which is preliminary data.</text>
</comment>
<sequence length="574" mass="63019">MSKIGEGHLVIGLLVKTSTATSTAPGLRRKIGPSFFLLVHDLLNMNHDATDETTALLHAAVDNDDDQPTVTRRELWSYYLYYNGDNGVGPQSYSLAIFQSVLTAAGHDPTIFPPQAGNCTTGPCVIPWGSSTHNVSSILLLANGFCFTVMTAMFLCLGSAADYGSLGPKLLLYLTITCWIAQYGFMAVTGANQWPLAMLLYIISYITYGATLVFYAALFPRLARYTPSVRHARETLLPASQITLHDYNTLESLSRSHISNISTAHSNIGYLLVLLLNLSILIPLSSHPYANNLALLLTTTYFLVLGLPWFFFRQPRPGPPLPKSTSYLRVTIGHLSLALKSARHLPQTFLYLFSFFLLSDGLNTTSTLISILQNDTIHFSFLHLTYLGLLQAFTSTLSTLVFDWAQHRFCIPPKRLFQVTNLFSVLVPAYGCLALSSGAEGTPGMGYNTLGSFVLYNTLFGLFQAPYYAYSQTLMADLTPRGYEGVFFGLFGTMNRASSVVGPNVLFAITEGTGRREWGFVFLTGLTAVASLVIWSVDVDKGREDCRRFVGENVGDGHTQTVEVDDGETHTEIG</sequence>
<keyword evidence="3 8" id="KW-0813">Transport</keyword>
<feature type="transmembrane region" description="Helical" evidence="8">
    <location>
        <begin position="293"/>
        <end position="312"/>
    </location>
</feature>
<feature type="transmembrane region" description="Helical" evidence="8">
    <location>
        <begin position="349"/>
        <end position="372"/>
    </location>
</feature>
<evidence type="ECO:0000256" key="4">
    <source>
        <dbReference type="ARBA" id="ARBA00022692"/>
    </source>
</evidence>
<name>A0A8K0PMY8_9PEZI</name>
<dbReference type="Pfam" id="PF11700">
    <property type="entry name" value="ATG22"/>
    <property type="match status" value="1"/>
</dbReference>
<dbReference type="InterPro" id="IPR036259">
    <property type="entry name" value="MFS_trans_sf"/>
</dbReference>
<feature type="transmembrane region" description="Helical" evidence="8">
    <location>
        <begin position="170"/>
        <end position="188"/>
    </location>
</feature>
<evidence type="ECO:0000256" key="6">
    <source>
        <dbReference type="ARBA" id="ARBA00023006"/>
    </source>
</evidence>
<accession>A0A8K0PMY8</accession>
<evidence type="ECO:0000256" key="7">
    <source>
        <dbReference type="ARBA" id="ARBA00023136"/>
    </source>
</evidence>
<reference evidence="9" key="1">
    <citation type="submission" date="2021-07" db="EMBL/GenBank/DDBJ databases">
        <title>Elsinoe batatas strain:CRI-CJ2 Genome sequencing and assembly.</title>
        <authorList>
            <person name="Huang L."/>
        </authorList>
    </citation>
    <scope>NUCLEOTIDE SEQUENCE</scope>
    <source>
        <strain evidence="9">CRI-CJ2</strain>
    </source>
</reference>
<organism evidence="9 10">
    <name type="scientific">Elsinoe batatas</name>
    <dbReference type="NCBI Taxonomy" id="2601811"/>
    <lineage>
        <taxon>Eukaryota</taxon>
        <taxon>Fungi</taxon>
        <taxon>Dikarya</taxon>
        <taxon>Ascomycota</taxon>
        <taxon>Pezizomycotina</taxon>
        <taxon>Dothideomycetes</taxon>
        <taxon>Dothideomycetidae</taxon>
        <taxon>Myriangiales</taxon>
        <taxon>Elsinoaceae</taxon>
        <taxon>Elsinoe</taxon>
    </lineage>
</organism>
<evidence type="ECO:0000313" key="9">
    <source>
        <dbReference type="EMBL" id="KAG8631589.1"/>
    </source>
</evidence>
<feature type="transmembrane region" description="Helical" evidence="8">
    <location>
        <begin position="384"/>
        <end position="404"/>
    </location>
</feature>
<dbReference type="GO" id="GO:0005774">
    <property type="term" value="C:vacuolar membrane"/>
    <property type="evidence" value="ECO:0007669"/>
    <property type="project" value="UniProtKB-SubCell"/>
</dbReference>
<comment type="function">
    <text evidence="8">Vacuolar effluxer which mediate the efflux of amino acids resulting from autophagic degradation. The release of autophagic amino acids allows the maintenance of protein synthesis and viability during nitrogen starvation.</text>
</comment>
<evidence type="ECO:0000256" key="2">
    <source>
        <dbReference type="ARBA" id="ARBA00006978"/>
    </source>
</evidence>
<gene>
    <name evidence="9" type="ORF">KVT40_000729</name>
</gene>
<feature type="transmembrane region" description="Helical" evidence="8">
    <location>
        <begin position="482"/>
        <end position="498"/>
    </location>
</feature>
<comment type="similarity">
    <text evidence="2 8">Belongs to the ATG22 family.</text>
</comment>
<evidence type="ECO:0000256" key="1">
    <source>
        <dbReference type="ARBA" id="ARBA00004128"/>
    </source>
</evidence>
<feature type="transmembrane region" description="Helical" evidence="8">
    <location>
        <begin position="268"/>
        <end position="287"/>
    </location>
</feature>
<feature type="transmembrane region" description="Helical" evidence="8">
    <location>
        <begin position="138"/>
        <end position="158"/>
    </location>
</feature>
<dbReference type="Proteomes" id="UP000809789">
    <property type="component" value="Unassembled WGS sequence"/>
</dbReference>
<keyword evidence="10" id="KW-1185">Reference proteome</keyword>
<dbReference type="PANTHER" id="PTHR23519:SF4">
    <property type="entry name" value="AUTOPHAGY-RELATED PROTEIN"/>
    <property type="match status" value="1"/>
</dbReference>
<dbReference type="InterPro" id="IPR050495">
    <property type="entry name" value="ATG22/LtaA_families"/>
</dbReference>
<keyword evidence="8" id="KW-0926">Vacuole</keyword>
<keyword evidence="5 8" id="KW-1133">Transmembrane helix</keyword>
<dbReference type="EMBL" id="JAESVG020000001">
    <property type="protein sequence ID" value="KAG8631589.1"/>
    <property type="molecule type" value="Genomic_DNA"/>
</dbReference>